<keyword evidence="3" id="KW-0378">Hydrolase</keyword>
<dbReference type="InterPro" id="IPR017850">
    <property type="entry name" value="Alkaline_phosphatase_core_sf"/>
</dbReference>
<dbReference type="PANTHER" id="PTHR42693:SF33">
    <property type="entry name" value="ARYLSULFATASE"/>
    <property type="match status" value="1"/>
</dbReference>
<keyword evidence="3" id="KW-0808">Transferase</keyword>
<evidence type="ECO:0000313" key="4">
    <source>
        <dbReference type="Proteomes" id="UP000474957"/>
    </source>
</evidence>
<proteinExistence type="inferred from homology"/>
<evidence type="ECO:0000313" key="3">
    <source>
        <dbReference type="EMBL" id="MSU88026.1"/>
    </source>
</evidence>
<dbReference type="GO" id="GO:0016740">
    <property type="term" value="F:transferase activity"/>
    <property type="evidence" value="ECO:0007669"/>
    <property type="project" value="UniProtKB-KW"/>
</dbReference>
<evidence type="ECO:0000256" key="1">
    <source>
        <dbReference type="ARBA" id="ARBA00008779"/>
    </source>
</evidence>
<sequence length="510" mass="57918">MKTVLILFDSLNRHVLGPYGGTAVPTPNFDRLAARSATFEQHHVGSMPCMPARRDLLTGRMSFLHRSWGPVEPFDVTFPEVLSREKGVYSHFVTDHFHYWEDGGATYHNRYDSYEFFRGQEGDRWQGVVAPDWARLDATYDASQVSRTARSYKRHNVVNRDHIRDETDHPTFKVFEAGVDFIERNRTADNWFLQIETFAPHEPFVAPERFRDAFSTGREGRVLDWPDYGPSDRPEADQAELRANYHAAVAMCDEMLGRVLDIFDRDDLWKDTALIVTTDHGFLLGEHDLWAKNRMTLYKEIANIPLFIHDPRQPGATGMRVDGLSQTPDLGATILDLHDARPPARMCAPSLLPMLAGAPSPHEAVIFGYFGGAVNVTDGRYSYHRYPPDLDTQEVYQYTLMPTHIFDFFHEEELAAAELSAPSAFSGNMPVLRVPVSRKSVMYDTYGPGCLIENDTRLYDLEEDPGQERKLEASVIEARMLEQMARLMVGLDAPAEAFSRIGLRPGGRLE</sequence>
<dbReference type="Gene3D" id="3.40.720.10">
    <property type="entry name" value="Alkaline Phosphatase, subunit A"/>
    <property type="match status" value="1"/>
</dbReference>
<dbReference type="EMBL" id="WIND01000001">
    <property type="protein sequence ID" value="MSU88026.1"/>
    <property type="molecule type" value="Genomic_DNA"/>
</dbReference>
<gene>
    <name evidence="3" type="ORF">GE300_00150</name>
</gene>
<dbReference type="InterPro" id="IPR050738">
    <property type="entry name" value="Sulfatase"/>
</dbReference>
<organism evidence="3 4">
    <name type="scientific">Halovulum marinum</name>
    <dbReference type="NCBI Taxonomy" id="2662447"/>
    <lineage>
        <taxon>Bacteria</taxon>
        <taxon>Pseudomonadati</taxon>
        <taxon>Pseudomonadota</taxon>
        <taxon>Alphaproteobacteria</taxon>
        <taxon>Rhodobacterales</taxon>
        <taxon>Paracoccaceae</taxon>
        <taxon>Halovulum</taxon>
    </lineage>
</organism>
<dbReference type="SUPFAM" id="SSF53649">
    <property type="entry name" value="Alkaline phosphatase-like"/>
    <property type="match status" value="1"/>
</dbReference>
<accession>A0A6L5YUC0</accession>
<dbReference type="RefSeq" id="WP_154443725.1">
    <property type="nucleotide sequence ID" value="NZ_WIND01000001.1"/>
</dbReference>
<comment type="similarity">
    <text evidence="1">Belongs to the sulfatase family.</text>
</comment>
<protein>
    <submittedName>
        <fullName evidence="3">Sulfatase-like hydrolase/transferase</fullName>
    </submittedName>
</protein>
<dbReference type="Pfam" id="PF00884">
    <property type="entry name" value="Sulfatase"/>
    <property type="match status" value="1"/>
</dbReference>
<dbReference type="CDD" id="cd16148">
    <property type="entry name" value="sulfatase_like"/>
    <property type="match status" value="1"/>
</dbReference>
<dbReference type="Proteomes" id="UP000474957">
    <property type="component" value="Unassembled WGS sequence"/>
</dbReference>
<name>A0A6L5YUC0_9RHOB</name>
<evidence type="ECO:0000259" key="2">
    <source>
        <dbReference type="Pfam" id="PF00884"/>
    </source>
</evidence>
<reference evidence="3 4" key="1">
    <citation type="submission" date="2019-10" db="EMBL/GenBank/DDBJ databases">
        <title>Cognatihalovulum marinum gen. nov. sp. nov., a new member of the family Rhodobacteraceae isolated from deep seawater of the Northwest Indian Ocean.</title>
        <authorList>
            <person name="Ruan C."/>
            <person name="Wang J."/>
            <person name="Zheng X."/>
            <person name="Song L."/>
            <person name="Zhu Y."/>
            <person name="Huang Y."/>
            <person name="Lu Z."/>
            <person name="Du W."/>
            <person name="Huang L."/>
            <person name="Dai X."/>
        </authorList>
    </citation>
    <scope>NUCLEOTIDE SEQUENCE [LARGE SCALE GENOMIC DNA]</scope>
    <source>
        <strain evidence="3 4">2CG4</strain>
    </source>
</reference>
<dbReference type="GO" id="GO:0004065">
    <property type="term" value="F:arylsulfatase activity"/>
    <property type="evidence" value="ECO:0007669"/>
    <property type="project" value="TreeGrafter"/>
</dbReference>
<comment type="caution">
    <text evidence="3">The sequence shown here is derived from an EMBL/GenBank/DDBJ whole genome shotgun (WGS) entry which is preliminary data.</text>
</comment>
<dbReference type="InterPro" id="IPR000917">
    <property type="entry name" value="Sulfatase_N"/>
</dbReference>
<dbReference type="AlphaFoldDB" id="A0A6L5YUC0"/>
<feature type="domain" description="Sulfatase N-terminal" evidence="2">
    <location>
        <begin position="3"/>
        <end position="338"/>
    </location>
</feature>
<keyword evidence="4" id="KW-1185">Reference proteome</keyword>
<dbReference type="PANTHER" id="PTHR42693">
    <property type="entry name" value="ARYLSULFATASE FAMILY MEMBER"/>
    <property type="match status" value="1"/>
</dbReference>